<gene>
    <name evidence="2" type="ORF">EDI28_09190</name>
</gene>
<name>A0A3S3RAN5_9GAMM</name>
<evidence type="ECO:0000313" key="3">
    <source>
        <dbReference type="Proteomes" id="UP000287563"/>
    </source>
</evidence>
<comment type="caution">
    <text evidence="2">The sequence shown here is derived from an EMBL/GenBank/DDBJ whole genome shotgun (WGS) entry which is preliminary data.</text>
</comment>
<dbReference type="AlphaFoldDB" id="A0A3S3RAN5"/>
<protein>
    <submittedName>
        <fullName evidence="2">Uncharacterized protein</fullName>
    </submittedName>
</protein>
<dbReference type="OrthoDB" id="6631494at2"/>
<feature type="compositionally biased region" description="Polar residues" evidence="1">
    <location>
        <begin position="1"/>
        <end position="33"/>
    </location>
</feature>
<sequence>MVNFNTSTVGQARALDQTQNVQQQPASSSTSRTLAPPATPSPLSTQNIPQPADRASRLFSESQLAQFHQLPESSRHLLLETPFLKQQQEPLGKQAFHQVMAAAGQLETYKGSDERLQLTANALLGKTYTAGDQSVVAKALDHLSTRALPTEAKANLVKAQQAVKNLATQTGAKSHSQAYEALRELAASMPKTDPQRLSVRQLAEQVRSGGMEQLRNEFKQSLQHQFHHLTKGGAERAVSLKFDIGPALGLFNLKAASATVGFGYDVKVTGSDDTRIRASHKGSLSVNLEAGGGDTPIKVALTGSLGLGKTQAFANLDSFIDYHANDMLVMLAGEGAGKLKHNFKGMIQARRADAQMRNVVSHNQQLTKQLIQQNVLGQGDKIQVKPRQSATPITAVGMSIDGSSSLEAGIHALAKIKGSLQGSVVHTTFTKHANLLDTLMAEPDRIESRPGKFFSVSVPLKDTAVMTLSDFLGDRQTKQGADGRQWIQDTGHELKRLSTKLGEEPFGQDFDGEMYQDKLAAKRSELKDVIVALKLEYDSYLNVVNSYDAARNGGGNSAIKRDLGHIKHAFEGSRGAEGRGEYLRAVMCTHAKLNQAYMASFREGEVPHLNPQEAPFSQFLKSVEDDFRTPQLNLEQQKHIDKSLTLTSGAMSTNTQIMGTVSASVQVPVLGEKTVDLGVKYNKIDGDINPDNDGEYINVSLKLDIPTVKDKSSAIKGLLKEGVGRFLSENKLELSEIDGLDDLALSGSLSASTQFEGNFVKGEDSKYHLQYIRATESTSIGGNASATAGAVKVGAGITHSSNNHLAEWISDNTLTYLQTKFNGWQNGQQPALWDQYASHHETGIGKAFDKLTESDSNIAKELDKRAGDIPNGQHLKEALLEKAGQWKAEHSKENFQQAMGALNDYFESQYLTYKSESAERLTPRYND</sequence>
<feature type="region of interest" description="Disordered" evidence="1">
    <location>
        <begin position="1"/>
        <end position="52"/>
    </location>
</feature>
<dbReference type="EMBL" id="RJLM01000002">
    <property type="protein sequence ID" value="RWX56431.1"/>
    <property type="molecule type" value="Genomic_DNA"/>
</dbReference>
<organism evidence="2 3">
    <name type="scientific">Photobacterium chitinilyticum</name>
    <dbReference type="NCBI Taxonomy" id="2485123"/>
    <lineage>
        <taxon>Bacteria</taxon>
        <taxon>Pseudomonadati</taxon>
        <taxon>Pseudomonadota</taxon>
        <taxon>Gammaproteobacteria</taxon>
        <taxon>Vibrionales</taxon>
        <taxon>Vibrionaceae</taxon>
        <taxon>Photobacterium</taxon>
    </lineage>
</organism>
<accession>A0A3S3RAN5</accession>
<dbReference type="RefSeq" id="WP_128783516.1">
    <property type="nucleotide sequence ID" value="NZ_RJLM01000002.1"/>
</dbReference>
<proteinExistence type="predicted"/>
<evidence type="ECO:0000313" key="2">
    <source>
        <dbReference type="EMBL" id="RWX56431.1"/>
    </source>
</evidence>
<keyword evidence="3" id="KW-1185">Reference proteome</keyword>
<reference evidence="2 3" key="1">
    <citation type="submission" date="2018-11" db="EMBL/GenBank/DDBJ databases">
        <title>Photobacterium sp. BEI247 sp. nov., a marine bacterium isolated from Yongle Blue Hole in the South China Sea.</title>
        <authorList>
            <person name="Wang X."/>
        </authorList>
    </citation>
    <scope>NUCLEOTIDE SEQUENCE [LARGE SCALE GENOMIC DNA]</scope>
    <source>
        <strain evidence="3">BEI247</strain>
    </source>
</reference>
<dbReference type="Proteomes" id="UP000287563">
    <property type="component" value="Unassembled WGS sequence"/>
</dbReference>
<evidence type="ECO:0000256" key="1">
    <source>
        <dbReference type="SAM" id="MobiDB-lite"/>
    </source>
</evidence>